<feature type="non-terminal residue" evidence="1">
    <location>
        <position position="397"/>
    </location>
</feature>
<reference evidence="1 2" key="1">
    <citation type="journal article" date="2010" name="Science">
        <title>Genomic comparison of the ants Camponotus floridanus and Harpegnathos saltator.</title>
        <authorList>
            <person name="Bonasio R."/>
            <person name="Zhang G."/>
            <person name="Ye C."/>
            <person name="Mutti N.S."/>
            <person name="Fang X."/>
            <person name="Qin N."/>
            <person name="Donahue G."/>
            <person name="Yang P."/>
            <person name="Li Q."/>
            <person name="Li C."/>
            <person name="Zhang P."/>
            <person name="Huang Z."/>
            <person name="Berger S.L."/>
            <person name="Reinberg D."/>
            <person name="Wang J."/>
            <person name="Liebig J."/>
        </authorList>
    </citation>
    <scope>NUCLEOTIDE SEQUENCE [LARGE SCALE GENOMIC DNA]</scope>
    <source>
        <strain evidence="2">C129</strain>
    </source>
</reference>
<dbReference type="OrthoDB" id="7549170at2759"/>
<dbReference type="EMBL" id="GL444962">
    <property type="protein sequence ID" value="EFN60347.1"/>
    <property type="molecule type" value="Genomic_DNA"/>
</dbReference>
<keyword evidence="2" id="KW-1185">Reference proteome</keyword>
<evidence type="ECO:0000313" key="2">
    <source>
        <dbReference type="Proteomes" id="UP000000311"/>
    </source>
</evidence>
<dbReference type="AlphaFoldDB" id="E2B1U1"/>
<dbReference type="InParanoid" id="E2B1U1"/>
<gene>
    <name evidence="1" type="ORF">EAG_01320</name>
</gene>
<accession>E2B1U1</accession>
<feature type="non-terminal residue" evidence="1">
    <location>
        <position position="1"/>
    </location>
</feature>
<dbReference type="Proteomes" id="UP000000311">
    <property type="component" value="Unassembled WGS sequence"/>
</dbReference>
<proteinExistence type="predicted"/>
<organism evidence="2">
    <name type="scientific">Camponotus floridanus</name>
    <name type="common">Florida carpenter ant</name>
    <dbReference type="NCBI Taxonomy" id="104421"/>
    <lineage>
        <taxon>Eukaryota</taxon>
        <taxon>Metazoa</taxon>
        <taxon>Ecdysozoa</taxon>
        <taxon>Arthropoda</taxon>
        <taxon>Hexapoda</taxon>
        <taxon>Insecta</taxon>
        <taxon>Pterygota</taxon>
        <taxon>Neoptera</taxon>
        <taxon>Endopterygota</taxon>
        <taxon>Hymenoptera</taxon>
        <taxon>Apocrita</taxon>
        <taxon>Aculeata</taxon>
        <taxon>Formicoidea</taxon>
        <taxon>Formicidae</taxon>
        <taxon>Formicinae</taxon>
        <taxon>Camponotus</taxon>
    </lineage>
</organism>
<dbReference type="PANTHER" id="PTHR33053">
    <property type="entry name" value="PROTEIN, PUTATIVE-RELATED"/>
    <property type="match status" value="1"/>
</dbReference>
<evidence type="ECO:0000313" key="1">
    <source>
        <dbReference type="EMBL" id="EFN60347.1"/>
    </source>
</evidence>
<dbReference type="OMA" id="NCCALED"/>
<name>E2B1U1_CAMFO</name>
<sequence>SCTKCTTEGEYIGTRLCFPQIDAPLRSDDNFIQKIDDNYHKPNITCSLLNIPHFKPVTHVPLDYVHLICLGIMRKLLYLWLDGELHFRLQHRIVDNISTHLITQLKPSIPMEFARKPRKLDCLKLWKATEYRLILLYTGPLAFKSALKKNVYIHFITLHVIMRILSSEDLHEYLTYAQDLIHFFIKTFIKLYGIQNISHNVHSLIHLVDDVKRFGPVDNFSAFKFENYMQILKKYLRKAEKPLQQVVRRYVEKKVNLCTSSTLSDSVRIYPFLTSLHYDGPLILNCRNPQYKIVKYNGFTFKVGTLADSCCGLNCGAIVCIKNVAYCTRPNIPIIIGYKFLEKEDYLFTVPCASSMLDIYSVHLRSDLRSWPLKNIVKKYVQLPCGDDKYAVFPLIH</sequence>
<protein>
    <submittedName>
        <fullName evidence="1">Uncharacterized protein</fullName>
    </submittedName>
</protein>